<dbReference type="AlphaFoldDB" id="A0A7T8QWJ2"/>
<keyword evidence="2" id="KW-1185">Reference proteome</keyword>
<evidence type="ECO:0000313" key="1">
    <source>
        <dbReference type="EMBL" id="QQP57725.1"/>
    </source>
</evidence>
<proteinExistence type="predicted"/>
<organism evidence="1 2">
    <name type="scientific">Caligus rogercresseyi</name>
    <name type="common">Sea louse</name>
    <dbReference type="NCBI Taxonomy" id="217165"/>
    <lineage>
        <taxon>Eukaryota</taxon>
        <taxon>Metazoa</taxon>
        <taxon>Ecdysozoa</taxon>
        <taxon>Arthropoda</taxon>
        <taxon>Crustacea</taxon>
        <taxon>Multicrustacea</taxon>
        <taxon>Hexanauplia</taxon>
        <taxon>Copepoda</taxon>
        <taxon>Siphonostomatoida</taxon>
        <taxon>Caligidae</taxon>
        <taxon>Caligus</taxon>
    </lineage>
</organism>
<accession>A0A7T8QWJ2</accession>
<dbReference type="EMBL" id="CP045891">
    <property type="protein sequence ID" value="QQP57725.1"/>
    <property type="molecule type" value="Genomic_DNA"/>
</dbReference>
<name>A0A7T8QWJ2_CALRO</name>
<reference evidence="2" key="1">
    <citation type="submission" date="2021-01" db="EMBL/GenBank/DDBJ databases">
        <title>Caligus Genome Assembly.</title>
        <authorList>
            <person name="Gallardo-Escarate C."/>
        </authorList>
    </citation>
    <scope>NUCLEOTIDE SEQUENCE [LARGE SCALE GENOMIC DNA]</scope>
</reference>
<gene>
    <name evidence="1" type="ORF">FKW44_002810</name>
</gene>
<dbReference type="Proteomes" id="UP000595437">
    <property type="component" value="Chromosome 2"/>
</dbReference>
<protein>
    <submittedName>
        <fullName evidence="1">Uncharacterized protein</fullName>
    </submittedName>
</protein>
<sequence>MLQTKLRGSSEGCLTTNNVECYWKNAKRRLKPMAGVHIPAPRTLGRVFAAREMGAECG</sequence>
<evidence type="ECO:0000313" key="2">
    <source>
        <dbReference type="Proteomes" id="UP000595437"/>
    </source>
</evidence>